<dbReference type="EMBL" id="JAMXHT010000009">
    <property type="protein sequence ID" value="MCO5401205.1"/>
    <property type="molecule type" value="Genomic_DNA"/>
</dbReference>
<dbReference type="NCBIfam" id="TIGR03261">
    <property type="entry name" value="phnS2"/>
    <property type="match status" value="1"/>
</dbReference>
<evidence type="ECO:0000313" key="4">
    <source>
        <dbReference type="Proteomes" id="UP001162811"/>
    </source>
</evidence>
<dbReference type="PANTHER" id="PTHR30006:SF2">
    <property type="entry name" value="ABC TRANSPORTER SUBSTRATE-BINDING PROTEIN"/>
    <property type="match status" value="1"/>
</dbReference>
<evidence type="ECO:0000256" key="1">
    <source>
        <dbReference type="ARBA" id="ARBA00022729"/>
    </source>
</evidence>
<feature type="signal peptide" evidence="2">
    <location>
        <begin position="1"/>
        <end position="27"/>
    </location>
</feature>
<dbReference type="Proteomes" id="UP001162811">
    <property type="component" value="Unassembled WGS sequence"/>
</dbReference>
<feature type="chain" id="PRO_5046900168" evidence="2">
    <location>
        <begin position="28"/>
        <end position="345"/>
    </location>
</feature>
<evidence type="ECO:0000313" key="3">
    <source>
        <dbReference type="EMBL" id="MCO5401205.1"/>
    </source>
</evidence>
<dbReference type="PANTHER" id="PTHR30006">
    <property type="entry name" value="THIAMINE-BINDING PERIPLASMIC PROTEIN-RELATED"/>
    <property type="match status" value="1"/>
</dbReference>
<dbReference type="CDD" id="cd13544">
    <property type="entry name" value="PBP2_Fbp_like_1"/>
    <property type="match status" value="1"/>
</dbReference>
<sequence length="345" mass="37835">MNVSRSRMTCVVLAAAASAVLAGPLHAQEKTPLLVYTALEEDALKFYKTGFEKANPDIEIKWVRDSTGVITAKLLAEKANPQADVVAGLAASSLALLKQQGLLQPYEPKGFASLNPNYSDTSRPPSWVGMDVWSAAICFNRIEAQKQGLPKPTSWQDLANPIYKGKITMPHPASSGTGYLDVSAWLQMWGEKDGWKYMDALDKNIAQYVHSGSKPCVQAGNGEFPIGISFEFRGHQVQKSGAPVDLIFPREGLGWDIEATGVMKATKKPVQAKRFADWMASRDANEITSKWWAVVAYPGVAKPLEGIPPDLEKLLAKNNFDWAAENRARILAEWSKRYEGKAAAK</sequence>
<dbReference type="InterPro" id="IPR026045">
    <property type="entry name" value="Ferric-bd"/>
</dbReference>
<dbReference type="SUPFAM" id="SSF53850">
    <property type="entry name" value="Periplasmic binding protein-like II"/>
    <property type="match status" value="1"/>
</dbReference>
<name>A0ABT1AS53_9RALS</name>
<dbReference type="InterPro" id="IPR017663">
    <property type="entry name" value="ABC_2-AEP-bd"/>
</dbReference>
<reference evidence="3" key="1">
    <citation type="submission" date="2022-06" db="EMBL/GenBank/DDBJ databases">
        <authorList>
            <person name="Lu C.-H."/>
        </authorList>
    </citation>
    <scope>NUCLEOTIDE SEQUENCE</scope>
    <source>
        <strain evidence="3">21MJYT02-11</strain>
    </source>
</reference>
<accession>A0ABT1AS53</accession>
<dbReference type="RefSeq" id="WP_252684316.1">
    <property type="nucleotide sequence ID" value="NZ_JAMXHT010000009.1"/>
</dbReference>
<gene>
    <name evidence="3" type="ORF">NG900_23640</name>
</gene>
<keyword evidence="4" id="KW-1185">Reference proteome</keyword>
<comment type="caution">
    <text evidence="3">The sequence shown here is derived from an EMBL/GenBank/DDBJ whole genome shotgun (WGS) entry which is preliminary data.</text>
</comment>
<dbReference type="Gene3D" id="3.40.190.10">
    <property type="entry name" value="Periplasmic binding protein-like II"/>
    <property type="match status" value="2"/>
</dbReference>
<proteinExistence type="predicted"/>
<reference evidence="3" key="2">
    <citation type="journal article" date="2023" name="Front. Microbiol.">
        <title>Ralstonia chuxiongensis sp. nov., Ralstonia mojiangensis sp. nov., and Ralstonia soli sp. nov., isolated from tobacco fields, are three novel species in the family Burkholderiaceae.</title>
        <authorList>
            <person name="Lu C.H."/>
            <person name="Zhang Y.Y."/>
            <person name="Jiang N."/>
            <person name="Chen W."/>
            <person name="Shao X."/>
            <person name="Zhao Z.M."/>
            <person name="Lu W.L."/>
            <person name="Hu X."/>
            <person name="Xi Y.X."/>
            <person name="Zou S.Y."/>
            <person name="Wei Q.J."/>
            <person name="Lin Z.L."/>
            <person name="Gong L."/>
            <person name="Gai X.T."/>
            <person name="Zhang L.Q."/>
            <person name="Li J.Y."/>
            <person name="Jin Y."/>
            <person name="Xia Z.Y."/>
        </authorList>
    </citation>
    <scope>NUCLEOTIDE SEQUENCE</scope>
    <source>
        <strain evidence="3">21MJYT02-11</strain>
    </source>
</reference>
<dbReference type="PIRSF" id="PIRSF002825">
    <property type="entry name" value="CfbpA"/>
    <property type="match status" value="1"/>
</dbReference>
<dbReference type="Pfam" id="PF13343">
    <property type="entry name" value="SBP_bac_6"/>
    <property type="match status" value="1"/>
</dbReference>
<evidence type="ECO:0000256" key="2">
    <source>
        <dbReference type="SAM" id="SignalP"/>
    </source>
</evidence>
<keyword evidence="1 2" id="KW-0732">Signal</keyword>
<protein>
    <submittedName>
        <fullName evidence="3">2-aminoethylphosphonate ABC transporter substrate-binding protein</fullName>
    </submittedName>
</protein>
<organism evidence="3 4">
    <name type="scientific">Ralstonia soli</name>
    <dbReference type="NCBI Taxonomy" id="2953896"/>
    <lineage>
        <taxon>Bacteria</taxon>
        <taxon>Pseudomonadati</taxon>
        <taxon>Pseudomonadota</taxon>
        <taxon>Betaproteobacteria</taxon>
        <taxon>Burkholderiales</taxon>
        <taxon>Burkholderiaceae</taxon>
        <taxon>Ralstonia</taxon>
    </lineage>
</organism>